<sequence>MLTEALAALAGAGGTAVVQAAGTDAWGAFRDRLAAFFGRSGERSARTTLERLDRTAGELTTGS</sequence>
<evidence type="ECO:0000313" key="2">
    <source>
        <dbReference type="Proteomes" id="UP000037020"/>
    </source>
</evidence>
<feature type="non-terminal residue" evidence="1">
    <location>
        <position position="63"/>
    </location>
</feature>
<dbReference type="Proteomes" id="UP000037020">
    <property type="component" value="Unassembled WGS sequence"/>
</dbReference>
<proteinExistence type="predicted"/>
<gene>
    <name evidence="1" type="ORF">ADK38_20045</name>
</gene>
<protein>
    <submittedName>
        <fullName evidence="1">Uncharacterized protein</fullName>
    </submittedName>
</protein>
<organism evidence="1 2">
    <name type="scientific">Streptomyces varsoviensis</name>
    <dbReference type="NCBI Taxonomy" id="67373"/>
    <lineage>
        <taxon>Bacteria</taxon>
        <taxon>Bacillati</taxon>
        <taxon>Actinomycetota</taxon>
        <taxon>Actinomycetes</taxon>
        <taxon>Kitasatosporales</taxon>
        <taxon>Streptomycetaceae</taxon>
        <taxon>Streptomyces</taxon>
    </lineage>
</organism>
<keyword evidence="2" id="KW-1185">Reference proteome</keyword>
<comment type="caution">
    <text evidence="1">The sequence shown here is derived from an EMBL/GenBank/DDBJ whole genome shotgun (WGS) entry which is preliminary data.</text>
</comment>
<reference evidence="1 2" key="1">
    <citation type="submission" date="2015-07" db="EMBL/GenBank/DDBJ databases">
        <authorList>
            <person name="Ju K.-S."/>
            <person name="Doroghazi J.R."/>
            <person name="Metcalf W.W."/>
        </authorList>
    </citation>
    <scope>NUCLEOTIDE SEQUENCE [LARGE SCALE GENOMIC DNA]</scope>
    <source>
        <strain evidence="1 2">NRRL B-3589</strain>
    </source>
</reference>
<dbReference type="EMBL" id="LGUT01001713">
    <property type="protein sequence ID" value="KOG88390.1"/>
    <property type="molecule type" value="Genomic_DNA"/>
</dbReference>
<accession>A0ABR5J4R2</accession>
<name>A0ABR5J4R2_9ACTN</name>
<evidence type="ECO:0000313" key="1">
    <source>
        <dbReference type="EMBL" id="KOG88390.1"/>
    </source>
</evidence>